<gene>
    <name evidence="1" type="ORF">BXZ70DRAFT_307049</name>
</gene>
<dbReference type="InterPro" id="IPR024645">
    <property type="entry name" value="Mitochondr_Som1"/>
</dbReference>
<name>A0A8K0ULX5_9AGAR</name>
<comment type="caution">
    <text evidence="1">The sequence shown here is derived from an EMBL/GenBank/DDBJ whole genome shotgun (WGS) entry which is preliminary data.</text>
</comment>
<dbReference type="EMBL" id="JAEVFJ010000021">
    <property type="protein sequence ID" value="KAH8097040.1"/>
    <property type="molecule type" value="Genomic_DNA"/>
</dbReference>
<organism evidence="1 2">
    <name type="scientific">Cristinia sonorae</name>
    <dbReference type="NCBI Taxonomy" id="1940300"/>
    <lineage>
        <taxon>Eukaryota</taxon>
        <taxon>Fungi</taxon>
        <taxon>Dikarya</taxon>
        <taxon>Basidiomycota</taxon>
        <taxon>Agaricomycotina</taxon>
        <taxon>Agaricomycetes</taxon>
        <taxon>Agaricomycetidae</taxon>
        <taxon>Agaricales</taxon>
        <taxon>Pleurotineae</taxon>
        <taxon>Stephanosporaceae</taxon>
        <taxon>Cristinia</taxon>
    </lineage>
</organism>
<evidence type="ECO:0000313" key="2">
    <source>
        <dbReference type="Proteomes" id="UP000813824"/>
    </source>
</evidence>
<dbReference type="AlphaFoldDB" id="A0A8K0ULX5"/>
<accession>A0A8K0ULX5</accession>
<reference evidence="1" key="1">
    <citation type="journal article" date="2021" name="New Phytol.">
        <title>Evolutionary innovations through gain and loss of genes in the ectomycorrhizal Boletales.</title>
        <authorList>
            <person name="Wu G."/>
            <person name="Miyauchi S."/>
            <person name="Morin E."/>
            <person name="Kuo A."/>
            <person name="Drula E."/>
            <person name="Varga T."/>
            <person name="Kohler A."/>
            <person name="Feng B."/>
            <person name="Cao Y."/>
            <person name="Lipzen A."/>
            <person name="Daum C."/>
            <person name="Hundley H."/>
            <person name="Pangilinan J."/>
            <person name="Johnson J."/>
            <person name="Barry K."/>
            <person name="LaButti K."/>
            <person name="Ng V."/>
            <person name="Ahrendt S."/>
            <person name="Min B."/>
            <person name="Choi I.G."/>
            <person name="Park H."/>
            <person name="Plett J.M."/>
            <person name="Magnuson J."/>
            <person name="Spatafora J.W."/>
            <person name="Nagy L.G."/>
            <person name="Henrissat B."/>
            <person name="Grigoriev I.V."/>
            <person name="Yang Z.L."/>
            <person name="Xu J."/>
            <person name="Martin F.M."/>
        </authorList>
    </citation>
    <scope>NUCLEOTIDE SEQUENCE</scope>
    <source>
        <strain evidence="1">KKN 215</strain>
    </source>
</reference>
<dbReference type="GO" id="GO:0042720">
    <property type="term" value="C:mitochondrial inner membrane peptidase complex"/>
    <property type="evidence" value="ECO:0007669"/>
    <property type="project" value="InterPro"/>
</dbReference>
<proteinExistence type="predicted"/>
<protein>
    <submittedName>
        <fullName evidence="1">Uncharacterized protein</fullName>
    </submittedName>
</protein>
<dbReference type="Pfam" id="PF11093">
    <property type="entry name" value="Mitochondr_Som1"/>
    <property type="match status" value="1"/>
</dbReference>
<evidence type="ECO:0000313" key="1">
    <source>
        <dbReference type="EMBL" id="KAH8097040.1"/>
    </source>
</evidence>
<sequence length="178" mass="19568">MSSPRVPASDEVGTRKSACRIAEIVQFSCQQERTPDGVEKFVCSPIPRIFRICPGRPAVELTRYVSIDPLTGHVEIPSSTSHQLPKGKPWRDIVHYTSFTRSVSGLCSRKAHQLLSAAFLSPMTSPWVVPVIESEHKSMILTHRSFQASVSGFPNISQHVPKSPLCVHNCGDCSTLSS</sequence>
<keyword evidence="2" id="KW-1185">Reference proteome</keyword>
<dbReference type="OrthoDB" id="3983163at2759"/>
<dbReference type="Proteomes" id="UP000813824">
    <property type="component" value="Unassembled WGS sequence"/>
</dbReference>